<gene>
    <name evidence="3" type="primary">drrA_3</name>
    <name evidence="3" type="ORF">Lbru_0939</name>
</gene>
<dbReference type="PANTHER" id="PTHR45270">
    <property type="entry name" value="OS03G0832900 PROTEIN"/>
    <property type="match status" value="1"/>
</dbReference>
<dbReference type="STRING" id="29422.Lbru_0939"/>
<dbReference type="InterPro" id="IPR036869">
    <property type="entry name" value="J_dom_sf"/>
</dbReference>
<dbReference type="GO" id="GO:0031267">
    <property type="term" value="F:small GTPase binding"/>
    <property type="evidence" value="ECO:0007669"/>
    <property type="project" value="InterPro"/>
</dbReference>
<accession>A0A0W0SP07</accession>
<dbReference type="GO" id="GO:0044161">
    <property type="term" value="C:host cell cytoplasmic vesicle"/>
    <property type="evidence" value="ECO:0007669"/>
    <property type="project" value="InterPro"/>
</dbReference>
<dbReference type="SMART" id="SM00271">
    <property type="entry name" value="DnaJ"/>
    <property type="match status" value="1"/>
</dbReference>
<reference evidence="3 4" key="1">
    <citation type="submission" date="2015-11" db="EMBL/GenBank/DDBJ databases">
        <title>Genomic analysis of 38 Legionella species identifies large and diverse effector repertoires.</title>
        <authorList>
            <person name="Burstein D."/>
            <person name="Amaro F."/>
            <person name="Zusman T."/>
            <person name="Lifshitz Z."/>
            <person name="Cohen O."/>
            <person name="Gilbert J.A."/>
            <person name="Pupko T."/>
            <person name="Shuman H.A."/>
            <person name="Segal G."/>
        </authorList>
    </citation>
    <scope>NUCLEOTIDE SEQUENCE [LARGE SCALE GENOMIC DNA]</scope>
    <source>
        <strain evidence="3 4">ATCC 43878</strain>
    </source>
</reference>
<evidence type="ECO:0000313" key="3">
    <source>
        <dbReference type="EMBL" id="KTC85143.1"/>
    </source>
</evidence>
<dbReference type="Pfam" id="PF00226">
    <property type="entry name" value="DnaJ"/>
    <property type="match status" value="1"/>
</dbReference>
<dbReference type="PRINTS" id="PR00625">
    <property type="entry name" value="JDOMAIN"/>
</dbReference>
<dbReference type="Proteomes" id="UP000054742">
    <property type="component" value="Unassembled WGS sequence"/>
</dbReference>
<dbReference type="Pfam" id="PF14860">
    <property type="entry name" value="DrrA_P4M"/>
    <property type="match status" value="1"/>
</dbReference>
<dbReference type="CDD" id="cd06257">
    <property type="entry name" value="DnaJ"/>
    <property type="match status" value="1"/>
</dbReference>
<evidence type="ECO:0000259" key="2">
    <source>
        <dbReference type="PROSITE" id="PS50076"/>
    </source>
</evidence>
<protein>
    <submittedName>
        <fullName evidence="3">Multifunctional virulence effector protein DrrA</fullName>
    </submittedName>
</protein>
<dbReference type="InterPro" id="IPR028057">
    <property type="entry name" value="DrrA_P4M"/>
</dbReference>
<keyword evidence="4" id="KW-1185">Reference proteome</keyword>
<evidence type="ECO:0000313" key="4">
    <source>
        <dbReference type="Proteomes" id="UP000054742"/>
    </source>
</evidence>
<dbReference type="PANTHER" id="PTHR45270:SF4">
    <property type="entry name" value="CHAPERONE DNAJ-DOMAIN SUPERFAMILY PROTEIN"/>
    <property type="match status" value="1"/>
</dbReference>
<dbReference type="PATRIC" id="fig|29422.6.peg.987"/>
<dbReference type="InterPro" id="IPR038346">
    <property type="entry name" value="DrrA_PI4P-bd_sf"/>
</dbReference>
<dbReference type="AlphaFoldDB" id="A0A0W0SP07"/>
<evidence type="ECO:0000256" key="1">
    <source>
        <dbReference type="ARBA" id="ARBA00023186"/>
    </source>
</evidence>
<dbReference type="RefSeq" id="WP_058441036.1">
    <property type="nucleotide sequence ID" value="NZ_CAAAHU010000009.1"/>
</dbReference>
<name>A0A0W0SP07_9GAMM</name>
<dbReference type="Gene3D" id="1.20.1280.280">
    <property type="match status" value="1"/>
</dbReference>
<proteinExistence type="predicted"/>
<dbReference type="SUPFAM" id="SSF46565">
    <property type="entry name" value="Chaperone J-domain"/>
    <property type="match status" value="1"/>
</dbReference>
<organism evidence="3 4">
    <name type="scientific">Legionella brunensis</name>
    <dbReference type="NCBI Taxonomy" id="29422"/>
    <lineage>
        <taxon>Bacteria</taxon>
        <taxon>Pseudomonadati</taxon>
        <taxon>Pseudomonadota</taxon>
        <taxon>Gammaproteobacteria</taxon>
        <taxon>Legionellales</taxon>
        <taxon>Legionellaceae</taxon>
        <taxon>Legionella</taxon>
    </lineage>
</organism>
<comment type="caution">
    <text evidence="3">The sequence shown here is derived from an EMBL/GenBank/DDBJ whole genome shotgun (WGS) entry which is preliminary data.</text>
</comment>
<sequence length="244" mass="27228">MASNNFDGLLELFNNAEILDIKDLKKNYQKAALKWHPDKNPGNPIAEENFKALNEMYNLLLPLVEKEGKISNEEVFAIAQKMVDSSPKANNVILNMIAGIKDVGQSLAEGIRSMWNALVGMQLHYQYARVDKGSRKHSFGAELTEEQQKNLDPSLRGLKGDALKTQILANFKASITKLDSQEKIDKVVEKFKEGPEYAILKTGQDRTTRFFNLSTTSAKGVEGIVEDVKKDLAYRQAAVVNPNS</sequence>
<dbReference type="InterPro" id="IPR001623">
    <property type="entry name" value="DnaJ_domain"/>
</dbReference>
<dbReference type="EMBL" id="LNXV01000007">
    <property type="protein sequence ID" value="KTC85143.1"/>
    <property type="molecule type" value="Genomic_DNA"/>
</dbReference>
<feature type="domain" description="J" evidence="2">
    <location>
        <begin position="5"/>
        <end position="65"/>
    </location>
</feature>
<keyword evidence="1" id="KW-0143">Chaperone</keyword>
<dbReference type="Gene3D" id="1.10.287.110">
    <property type="entry name" value="DnaJ domain"/>
    <property type="match status" value="1"/>
</dbReference>
<dbReference type="PROSITE" id="PS50076">
    <property type="entry name" value="DNAJ_2"/>
    <property type="match status" value="1"/>
</dbReference>